<feature type="non-terminal residue" evidence="1">
    <location>
        <position position="1"/>
    </location>
</feature>
<dbReference type="AlphaFoldDB" id="A0A0F9LP92"/>
<gene>
    <name evidence="1" type="ORF">LCGC14_1252660</name>
</gene>
<reference evidence="1" key="1">
    <citation type="journal article" date="2015" name="Nature">
        <title>Complex archaea that bridge the gap between prokaryotes and eukaryotes.</title>
        <authorList>
            <person name="Spang A."/>
            <person name="Saw J.H."/>
            <person name="Jorgensen S.L."/>
            <person name="Zaremba-Niedzwiedzka K."/>
            <person name="Martijn J."/>
            <person name="Lind A.E."/>
            <person name="van Eijk R."/>
            <person name="Schleper C."/>
            <person name="Guy L."/>
            <person name="Ettema T.J."/>
        </authorList>
    </citation>
    <scope>NUCLEOTIDE SEQUENCE</scope>
</reference>
<protein>
    <submittedName>
        <fullName evidence="1">Uncharacterized protein</fullName>
    </submittedName>
</protein>
<sequence>GTDVQAWDVNTTVLGSTIDEGEIDYSTGVSIASAVTKYKSFTINDPQDMGGGSGNSPFRLFPSITLLHPNGIFIVALEISSQHGSSLSSDVNFSEWSAGSSVFNIGSITTVSNTGSSVEELTSGATSVIEGGNEIFVHLDNTTGVSILSGSLVYFPR</sequence>
<name>A0A0F9LP92_9ZZZZ</name>
<evidence type="ECO:0000313" key="1">
    <source>
        <dbReference type="EMBL" id="KKM89046.1"/>
    </source>
</evidence>
<comment type="caution">
    <text evidence="1">The sequence shown here is derived from an EMBL/GenBank/DDBJ whole genome shotgun (WGS) entry which is preliminary data.</text>
</comment>
<organism evidence="1">
    <name type="scientific">marine sediment metagenome</name>
    <dbReference type="NCBI Taxonomy" id="412755"/>
    <lineage>
        <taxon>unclassified sequences</taxon>
        <taxon>metagenomes</taxon>
        <taxon>ecological metagenomes</taxon>
    </lineage>
</organism>
<accession>A0A0F9LP92</accession>
<proteinExistence type="predicted"/>
<dbReference type="EMBL" id="LAZR01006879">
    <property type="protein sequence ID" value="KKM89046.1"/>
    <property type="molecule type" value="Genomic_DNA"/>
</dbReference>